<name>A0ABX9IT45_9FLAO</name>
<sequence>MKSLFFIIFLSITFYNAQGLKNFSTPKGYTKIAESKGDLDKDGKDEVVLIFNTDQKASASTDYPEFKDYKRVFYILKNVDNSLKVWKENSTVLFSSGMGFYPEENTPPGISIKNNALTISQTFNTNSRHTQNYSHTFRYQNGDFFLIGSHDQFEDTCDFSFLNEINFSTGKVIVDKEYSSCDDETKAPDPSHKEFTHKMKTLIKMNDFTIGKHRFRIPGSTDDFIF</sequence>
<accession>A0ABX9IT45</accession>
<comment type="caution">
    <text evidence="1">The sequence shown here is derived from an EMBL/GenBank/DDBJ whole genome shotgun (WGS) entry which is preliminary data.</text>
</comment>
<evidence type="ECO:0000313" key="2">
    <source>
        <dbReference type="Proteomes" id="UP000256491"/>
    </source>
</evidence>
<dbReference type="EMBL" id="QNUF01000001">
    <property type="protein sequence ID" value="REC79007.1"/>
    <property type="molecule type" value="Genomic_DNA"/>
</dbReference>
<dbReference type="Proteomes" id="UP000256491">
    <property type="component" value="Unassembled WGS sequence"/>
</dbReference>
<keyword evidence="2" id="KW-1185">Reference proteome</keyword>
<dbReference type="RefSeq" id="WP_115916245.1">
    <property type="nucleotide sequence ID" value="NZ_BJYH01000054.1"/>
</dbReference>
<evidence type="ECO:0008006" key="3">
    <source>
        <dbReference type="Google" id="ProtNLM"/>
    </source>
</evidence>
<protein>
    <recommendedName>
        <fullName evidence="3">VCBS repeat-containing protein</fullName>
    </recommendedName>
</protein>
<evidence type="ECO:0000313" key="1">
    <source>
        <dbReference type="EMBL" id="REC79007.1"/>
    </source>
</evidence>
<gene>
    <name evidence="1" type="ORF">DRF57_00170</name>
</gene>
<organism evidence="1 2">
    <name type="scientific">Chryseobacterium rhizosphaerae</name>
    <dbReference type="NCBI Taxonomy" id="395937"/>
    <lineage>
        <taxon>Bacteria</taxon>
        <taxon>Pseudomonadati</taxon>
        <taxon>Bacteroidota</taxon>
        <taxon>Flavobacteriia</taxon>
        <taxon>Flavobacteriales</taxon>
        <taxon>Weeksellaceae</taxon>
        <taxon>Chryseobacterium group</taxon>
        <taxon>Chryseobacterium</taxon>
    </lineage>
</organism>
<proteinExistence type="predicted"/>
<reference evidence="1 2" key="1">
    <citation type="journal article" date="2010" name="Syst. Appl. Microbiol.">
        <title>Four new species of Chryseobacterium from the rhizosphere of coastal sand dune plants, Chryseobacterium elymi sp. nov., Chryseobacterium hagamense sp. nov., Chryseobacterium lathyri sp. nov. and Chryseobacterium rhizosphaerae sp. nov.</title>
        <authorList>
            <person name="Cho S.H."/>
            <person name="Lee K.S."/>
            <person name="Shin D.S."/>
            <person name="Han J.H."/>
            <person name="Park K.S."/>
            <person name="Lee C.H."/>
            <person name="Park K.H."/>
            <person name="Kim S.B."/>
        </authorList>
    </citation>
    <scope>NUCLEOTIDE SEQUENCE [LARGE SCALE GENOMIC DNA]</scope>
    <source>
        <strain evidence="1 2">KCTC 22548</strain>
    </source>
</reference>